<accession>F2NYX8</accession>
<dbReference type="PANTHER" id="PTHR12935">
    <property type="entry name" value="GAMMA-GLUTAMYLCYCLOTRANSFERASE"/>
    <property type="match status" value="1"/>
</dbReference>
<evidence type="ECO:0000313" key="3">
    <source>
        <dbReference type="Proteomes" id="UP000203898"/>
    </source>
</evidence>
<dbReference type="PANTHER" id="PTHR12935:SF0">
    <property type="entry name" value="GAMMA-GLUTAMYLCYCLOTRANSFERASE"/>
    <property type="match status" value="1"/>
</dbReference>
<name>F2NYX8_9VIRU</name>
<reference evidence="2 3" key="1">
    <citation type="journal article" date="2009" name="PLoS ONE">
        <title>Symbiotic virus at the evolutionary intersection of three types of large DNA viruses; iridoviruses, ascoviruses, and ichnoviruses.</title>
        <authorList>
            <person name="Bigot Y."/>
            <person name="Renault S."/>
            <person name="Nicolas J."/>
            <person name="Moundras C."/>
            <person name="Demattei M.V."/>
            <person name="Samain S."/>
            <person name="Bideshi D.K."/>
            <person name="Federici B.A."/>
        </authorList>
    </citation>
    <scope>NUCLEOTIDE SEQUENCE [LARGE SCALE GENOMIC DNA]</scope>
</reference>
<dbReference type="CDD" id="cd06661">
    <property type="entry name" value="GGCT_like"/>
    <property type="match status" value="1"/>
</dbReference>
<dbReference type="RefSeq" id="YP_009640037.1">
    <property type="nucleotide sequence ID" value="NC_011335.1"/>
</dbReference>
<dbReference type="Proteomes" id="UP000203898">
    <property type="component" value="Segment"/>
</dbReference>
<dbReference type="InterPro" id="IPR017939">
    <property type="entry name" value="G-Glutamylcylcotransferase"/>
</dbReference>
<evidence type="ECO:0000256" key="1">
    <source>
        <dbReference type="ARBA" id="ARBA00023239"/>
    </source>
</evidence>
<dbReference type="EMBL" id="CU469068">
    <property type="protein sequence ID" value="CCA61406.1"/>
    <property type="molecule type" value="Genomic_DNA"/>
</dbReference>
<dbReference type="KEGG" id="vg:26683594"/>
<sequence>MKKHLLYFAYGSNMTLDRMQRTVPGAAFVAIGAIINYDFGFGDYISNNWNGAPATIYPRKGSMVWGAVWRIPVSGIAPLDGIEGVADGIYNRLYVPVMVGEEEVFCYTFMMVAPVSDSALPSVTYLEEIINSAERIYLPIEYLTKLRKFTSNGKIARKKILNVS</sequence>
<dbReference type="Pfam" id="PF13772">
    <property type="entry name" value="AIG2_2"/>
    <property type="match status" value="1"/>
</dbReference>
<keyword evidence="1" id="KW-0456">Lyase</keyword>
<organism evidence="2 3">
    <name type="scientific">Diadromus pulchellus ascovirus 4a</name>
    <dbReference type="NCBI Taxonomy" id="158683"/>
    <lineage>
        <taxon>Viruses</taxon>
        <taxon>Varidnaviria</taxon>
        <taxon>Bamfordvirae</taxon>
        <taxon>Nucleocytoviricota</taxon>
        <taxon>Megaviricetes</taxon>
        <taxon>Pimascovirales</taxon>
        <taxon>Pimascovirales incertae sedis</taxon>
        <taxon>Ascoviridae</taxon>
        <taxon>Toursvirus</taxon>
        <taxon>Toursvirus dptv1a</taxon>
    </lineage>
</organism>
<dbReference type="Gene3D" id="3.10.490.10">
    <property type="entry name" value="Gamma-glutamyl cyclotransferase-like"/>
    <property type="match status" value="1"/>
</dbReference>
<dbReference type="SUPFAM" id="SSF110857">
    <property type="entry name" value="Gamma-glutamyl cyclotransferase-like"/>
    <property type="match status" value="1"/>
</dbReference>
<proteinExistence type="predicted"/>
<dbReference type="GeneID" id="26683594"/>
<protein>
    <submittedName>
        <fullName evidence="2">Complete DpAV4 genome</fullName>
    </submittedName>
</protein>
<evidence type="ECO:0000313" key="2">
    <source>
        <dbReference type="EMBL" id="CCA61406.1"/>
    </source>
</evidence>
<dbReference type="InterPro" id="IPR036568">
    <property type="entry name" value="GGCT-like_sf"/>
</dbReference>
<dbReference type="GO" id="GO:0003839">
    <property type="term" value="F:gamma-glutamylcyclotransferase activity"/>
    <property type="evidence" value="ECO:0007669"/>
    <property type="project" value="InterPro"/>
</dbReference>
<keyword evidence="3" id="KW-1185">Reference proteome</keyword>
<dbReference type="InterPro" id="IPR013024">
    <property type="entry name" value="GGCT-like"/>
</dbReference>